<accession>A0A6A4W6S9</accession>
<organism evidence="10 11">
    <name type="scientific">Amphibalanus amphitrite</name>
    <name type="common">Striped barnacle</name>
    <name type="synonym">Balanus amphitrite</name>
    <dbReference type="NCBI Taxonomy" id="1232801"/>
    <lineage>
        <taxon>Eukaryota</taxon>
        <taxon>Metazoa</taxon>
        <taxon>Ecdysozoa</taxon>
        <taxon>Arthropoda</taxon>
        <taxon>Crustacea</taxon>
        <taxon>Multicrustacea</taxon>
        <taxon>Cirripedia</taxon>
        <taxon>Thoracica</taxon>
        <taxon>Thoracicalcarea</taxon>
        <taxon>Balanomorpha</taxon>
        <taxon>Balanoidea</taxon>
        <taxon>Balanidae</taxon>
        <taxon>Amphibalaninae</taxon>
        <taxon>Amphibalanus</taxon>
    </lineage>
</organism>
<comment type="subcellular location">
    <subcellularLocation>
        <location evidence="1">Endomembrane system</location>
        <topology evidence="1">Multi-pass membrane protein</topology>
    </subcellularLocation>
</comment>
<dbReference type="Proteomes" id="UP000440578">
    <property type="component" value="Unassembled WGS sequence"/>
</dbReference>
<dbReference type="CDD" id="cd22744">
    <property type="entry name" value="OTU"/>
    <property type="match status" value="1"/>
</dbReference>
<dbReference type="SMART" id="SM00730">
    <property type="entry name" value="PSN"/>
    <property type="match status" value="1"/>
</dbReference>
<evidence type="ECO:0000313" key="11">
    <source>
        <dbReference type="Proteomes" id="UP000440578"/>
    </source>
</evidence>
<evidence type="ECO:0000256" key="1">
    <source>
        <dbReference type="ARBA" id="ARBA00004127"/>
    </source>
</evidence>
<feature type="transmembrane region" description="Helical" evidence="8">
    <location>
        <begin position="868"/>
        <end position="890"/>
    </location>
</feature>
<dbReference type="Gene3D" id="1.10.340.70">
    <property type="match status" value="1"/>
</dbReference>
<dbReference type="Pfam" id="PF04258">
    <property type="entry name" value="Peptidase_A22B"/>
    <property type="match status" value="2"/>
</dbReference>
<evidence type="ECO:0000256" key="2">
    <source>
        <dbReference type="ARBA" id="ARBA00006859"/>
    </source>
</evidence>
<feature type="transmembrane region" description="Helical" evidence="8">
    <location>
        <begin position="1202"/>
        <end position="1219"/>
    </location>
</feature>
<dbReference type="OrthoDB" id="6382856at2759"/>
<feature type="transmembrane region" description="Helical" evidence="8">
    <location>
        <begin position="1034"/>
        <end position="1051"/>
    </location>
</feature>
<dbReference type="PANTHER" id="PTHR12174:SF103">
    <property type="entry name" value="INTRAMEMBRANE PROTEASE (IMPAS) FAMILY"/>
    <property type="match status" value="1"/>
</dbReference>
<dbReference type="GO" id="GO:0042500">
    <property type="term" value="F:aspartic endopeptidase activity, intramembrane cleaving"/>
    <property type="evidence" value="ECO:0007669"/>
    <property type="project" value="InterPro"/>
</dbReference>
<dbReference type="InterPro" id="IPR001995">
    <property type="entry name" value="Peptidase_A2_cat"/>
</dbReference>
<sequence length="1235" mass="134382">MLEWAARQRGYEETTATDAYRDAARRPGESLAVYAFRLAALFEDAYPEADKQALVHLHSLRLINHRVARTVEELAAYDMEIRHVPGRLNAAADMLSRVGAPDGAPPAPETPTDTGLPPGLILSHRPEGGGDSLVECLCEWMSTNALQPAVNRELRAKLIDEALRSPGRYGLKLDRSVRQALRLMRLPGQPLAVELLAVFAGLFDVRVLVHFGPDHPMTFCSARHSKRGNIHLHCLAGIHFNLLAETGALDEQNPVLSAYIVNEERARDGSDQGLSRRHSAEAQGKNLQSEAEETRGPACGHLFSSRCSAAAICNGQAACALLDSGAAVSLCSADSLGRLGFRDSDVRRSNVALQGLAGLTFGTEYVEAEVALSPEMKTVRVPLVIERSSSFGHCLLLGVNFLHEAGAIIDVERREVTCGNRVSPLLEQQHVPDGDALVGLTQVQRVPELPAVREHQQHNRAIRSLAHHVRRKTSRAMLPRSLRHFRKHWDRVAMVEGLVVYQFDEHRHVPVVSRDWLVELVGTMHEESAHAGRDKLIDMVTQQVFCPGAANIVADVVGACKKCQLFKPSSHVKTPPTIRITASAPFELIEADLVMLPRSGRGHIGCLVVVDHASKFGIAVPIRSKSSPAVKKAIERPGNLLASKLGPRYAGPLTVTRVNDNGVTYERDVDAHVNYVASHLPASGDMLQLIQTKQQEDPEIKQHLHAKQDVVFRYGLLETRPTDGAQGRRYCVTYFPKVHNLTMDSTNTVGGAKTGALFHVTSHPVSDLTEWDGCGPPPAPAPATAGRWVFLNQSKAANCSIDQRVANLLTLQAAGIVIQVNESYDDLAASTNSSPMPVTFISWRHVPAIVNASPPVEAIQYGIPEETLFNYGLIIIWVIANTTILLGAIWSATVKYELHTQEEQARRDGPAGGRSASVTTTQPAAGELSSTPVTVISAVAAIALIITFLLLSYFFPKVMYYVVLVLFFIGSVSGVYTCLSAVNARMPCSCDLGLAPAVTTRCCSCRVRVSQLLLFAISLAAGIVWLVFRDNDVWGWALQDVLGVAFTLSLIRSCRLPNLRIMTFFAVGLLIYDIFFVFITPLFTANGKSIMVEVATGGGDYILPMVLKVPYIVHSQYPECQSPQSFSLLGYGDIIVPGFIVAYCASIDKIHGIAYHAYLVTAATGYGVGLIVTVSVPFPGYGVGLIVTFVALYAMEAAQPALLYLVPLTLLPVVVVALIRRQLRLLWHGAKQASL</sequence>
<gene>
    <name evidence="10" type="primary">Sppl2a_1</name>
    <name evidence="10" type="ORF">FJT64_026065</name>
</gene>
<evidence type="ECO:0000256" key="6">
    <source>
        <dbReference type="ARBA" id="ARBA00023136"/>
    </source>
</evidence>
<proteinExistence type="inferred from homology"/>
<dbReference type="InterPro" id="IPR007369">
    <property type="entry name" value="Peptidase_A22B_SPP"/>
</dbReference>
<feature type="transmembrane region" description="Helical" evidence="8">
    <location>
        <begin position="1063"/>
        <end position="1083"/>
    </location>
</feature>
<dbReference type="PROSITE" id="PS50175">
    <property type="entry name" value="ASP_PROT_RETROV"/>
    <property type="match status" value="1"/>
</dbReference>
<feature type="transmembrane region" description="Helical" evidence="8">
    <location>
        <begin position="1128"/>
        <end position="1146"/>
    </location>
</feature>
<keyword evidence="6 8" id="KW-0472">Membrane</keyword>
<feature type="region of interest" description="Disordered" evidence="7">
    <location>
        <begin position="267"/>
        <end position="292"/>
    </location>
</feature>
<keyword evidence="5 8" id="KW-1133">Transmembrane helix</keyword>
<feature type="transmembrane region" description="Helical" evidence="8">
    <location>
        <begin position="960"/>
        <end position="979"/>
    </location>
</feature>
<reference evidence="10 11" key="1">
    <citation type="submission" date="2019-07" db="EMBL/GenBank/DDBJ databases">
        <title>Draft genome assembly of a fouling barnacle, Amphibalanus amphitrite (Darwin, 1854): The first reference genome for Thecostraca.</title>
        <authorList>
            <person name="Kim W."/>
        </authorList>
    </citation>
    <scope>NUCLEOTIDE SEQUENCE [LARGE SCALE GENOMIC DNA]</scope>
    <source>
        <strain evidence="10">SNU_AA5</strain>
        <tissue evidence="10">Soma without cirri and trophi</tissue>
    </source>
</reference>
<dbReference type="GO" id="GO:0005765">
    <property type="term" value="C:lysosomal membrane"/>
    <property type="evidence" value="ECO:0007669"/>
    <property type="project" value="TreeGrafter"/>
</dbReference>
<dbReference type="AlphaFoldDB" id="A0A6A4W6S9"/>
<protein>
    <submittedName>
        <fullName evidence="10">Signal peptide peptidase-like 2A</fullName>
    </submittedName>
</protein>
<dbReference type="Pfam" id="PF17921">
    <property type="entry name" value="Integrase_H2C2"/>
    <property type="match status" value="1"/>
</dbReference>
<dbReference type="GO" id="GO:0030660">
    <property type="term" value="C:Golgi-associated vesicle membrane"/>
    <property type="evidence" value="ECO:0007669"/>
    <property type="project" value="TreeGrafter"/>
</dbReference>
<dbReference type="Gene3D" id="2.40.70.10">
    <property type="entry name" value="Acid Proteases"/>
    <property type="match status" value="1"/>
</dbReference>
<feature type="domain" description="Peptidase A2" evidence="9">
    <location>
        <begin position="318"/>
        <end position="401"/>
    </location>
</feature>
<evidence type="ECO:0000256" key="8">
    <source>
        <dbReference type="SAM" id="Phobius"/>
    </source>
</evidence>
<keyword evidence="3 8" id="KW-0812">Transmembrane</keyword>
<name>A0A6A4W6S9_AMPAM</name>
<dbReference type="GO" id="GO:0098553">
    <property type="term" value="C:lumenal side of endoplasmic reticulum membrane"/>
    <property type="evidence" value="ECO:0007669"/>
    <property type="project" value="TreeGrafter"/>
</dbReference>
<dbReference type="GO" id="GO:0098554">
    <property type="term" value="C:cytoplasmic side of endoplasmic reticulum membrane"/>
    <property type="evidence" value="ECO:0007669"/>
    <property type="project" value="TreeGrafter"/>
</dbReference>
<dbReference type="SUPFAM" id="SSF50630">
    <property type="entry name" value="Acid proteases"/>
    <property type="match status" value="1"/>
</dbReference>
<feature type="transmembrane region" description="Helical" evidence="8">
    <location>
        <begin position="933"/>
        <end position="954"/>
    </location>
</feature>
<dbReference type="InterPro" id="IPR021109">
    <property type="entry name" value="Peptidase_aspartic_dom_sf"/>
</dbReference>
<dbReference type="InterPro" id="IPR041588">
    <property type="entry name" value="Integrase_H2C2"/>
</dbReference>
<dbReference type="PANTHER" id="PTHR12174">
    <property type="entry name" value="SIGNAL PEPTIDE PEPTIDASE"/>
    <property type="match status" value="1"/>
</dbReference>
<evidence type="ECO:0000256" key="5">
    <source>
        <dbReference type="ARBA" id="ARBA00022989"/>
    </source>
</evidence>
<dbReference type="CDD" id="cd00303">
    <property type="entry name" value="retropepsin_like"/>
    <property type="match status" value="1"/>
</dbReference>
<dbReference type="InterPro" id="IPR012337">
    <property type="entry name" value="RNaseH-like_sf"/>
</dbReference>
<evidence type="ECO:0000256" key="7">
    <source>
        <dbReference type="SAM" id="MobiDB-lite"/>
    </source>
</evidence>
<evidence type="ECO:0000313" key="10">
    <source>
        <dbReference type="EMBL" id="KAF0301693.1"/>
    </source>
</evidence>
<dbReference type="EMBL" id="VIIS01001134">
    <property type="protein sequence ID" value="KAF0301693.1"/>
    <property type="molecule type" value="Genomic_DNA"/>
</dbReference>
<dbReference type="InterPro" id="IPR006639">
    <property type="entry name" value="Preselin/SPP"/>
</dbReference>
<feature type="transmembrane region" description="Helical" evidence="8">
    <location>
        <begin position="1009"/>
        <end position="1028"/>
    </location>
</feature>
<dbReference type="GO" id="GO:0033619">
    <property type="term" value="P:membrane protein proteolysis"/>
    <property type="evidence" value="ECO:0007669"/>
    <property type="project" value="TreeGrafter"/>
</dbReference>
<feature type="transmembrane region" description="Helical" evidence="8">
    <location>
        <begin position="1178"/>
        <end position="1195"/>
    </location>
</feature>
<evidence type="ECO:0000259" key="9">
    <source>
        <dbReference type="PROSITE" id="PS50175"/>
    </source>
</evidence>
<feature type="region of interest" description="Disordered" evidence="7">
    <location>
        <begin position="97"/>
        <end position="116"/>
    </location>
</feature>
<comment type="similarity">
    <text evidence="2">Belongs to the peptidase A22B family.</text>
</comment>
<dbReference type="SUPFAM" id="SSF53098">
    <property type="entry name" value="Ribonuclease H-like"/>
    <property type="match status" value="1"/>
</dbReference>
<evidence type="ECO:0000256" key="3">
    <source>
        <dbReference type="ARBA" id="ARBA00022692"/>
    </source>
</evidence>
<comment type="caution">
    <text evidence="10">The sequence shown here is derived from an EMBL/GenBank/DDBJ whole genome shotgun (WGS) entry which is preliminary data.</text>
</comment>
<evidence type="ECO:0000256" key="4">
    <source>
        <dbReference type="ARBA" id="ARBA00022801"/>
    </source>
</evidence>
<keyword evidence="11" id="KW-1185">Reference proteome</keyword>
<keyword evidence="4" id="KW-0378">Hydrolase</keyword>